<dbReference type="InterPro" id="IPR023375">
    <property type="entry name" value="ADC_dom_sf"/>
</dbReference>
<dbReference type="SUPFAM" id="SSF54373">
    <property type="entry name" value="FAD-linked reductases, C-terminal domain"/>
    <property type="match status" value="1"/>
</dbReference>
<feature type="compositionally biased region" description="Polar residues" evidence="6">
    <location>
        <begin position="1"/>
        <end position="13"/>
    </location>
</feature>
<proteinExistence type="inferred from homology"/>
<feature type="region of interest" description="Disordered" evidence="6">
    <location>
        <begin position="657"/>
        <end position="677"/>
    </location>
</feature>
<evidence type="ECO:0000256" key="4">
    <source>
        <dbReference type="ARBA" id="ARBA00023002"/>
    </source>
</evidence>
<keyword evidence="4" id="KW-0560">Oxidoreductase</keyword>
<feature type="region of interest" description="Disordered" evidence="6">
    <location>
        <begin position="1"/>
        <end position="32"/>
    </location>
</feature>
<evidence type="ECO:0000256" key="3">
    <source>
        <dbReference type="ARBA" id="ARBA00022827"/>
    </source>
</evidence>
<keyword evidence="3" id="KW-0274">FAD</keyword>
<dbReference type="Pfam" id="PF01494">
    <property type="entry name" value="FAD_binding_3"/>
    <property type="match status" value="1"/>
</dbReference>
<dbReference type="GO" id="GO:0016829">
    <property type="term" value="F:lyase activity"/>
    <property type="evidence" value="ECO:0007669"/>
    <property type="project" value="InterPro"/>
</dbReference>
<dbReference type="InterPro" id="IPR010451">
    <property type="entry name" value="Acetoacetate_decarboxylase"/>
</dbReference>
<gene>
    <name evidence="8" type="ORF">QBC46DRAFT_459220</name>
</gene>
<accession>A0AAN6N6J7</accession>
<dbReference type="GO" id="GO:0071949">
    <property type="term" value="F:FAD binding"/>
    <property type="evidence" value="ECO:0007669"/>
    <property type="project" value="InterPro"/>
</dbReference>
<evidence type="ECO:0000256" key="2">
    <source>
        <dbReference type="ARBA" id="ARBA00022630"/>
    </source>
</evidence>
<dbReference type="Gene3D" id="3.50.50.60">
    <property type="entry name" value="FAD/NAD(P)-binding domain"/>
    <property type="match status" value="1"/>
</dbReference>
<dbReference type="EMBL" id="MU853801">
    <property type="protein sequence ID" value="KAK3940044.1"/>
    <property type="molecule type" value="Genomic_DNA"/>
</dbReference>
<dbReference type="PRINTS" id="PR00420">
    <property type="entry name" value="RNGMNOXGNASE"/>
</dbReference>
<dbReference type="Gene3D" id="2.40.400.10">
    <property type="entry name" value="Acetoacetate decarboxylase-like"/>
    <property type="match status" value="1"/>
</dbReference>
<comment type="similarity">
    <text evidence="1">Belongs to the paxM FAD-dependent monooxygenase family.</text>
</comment>
<evidence type="ECO:0000256" key="5">
    <source>
        <dbReference type="ARBA" id="ARBA00023033"/>
    </source>
</evidence>
<dbReference type="AlphaFoldDB" id="A0AAN6N6J7"/>
<organism evidence="8 9">
    <name type="scientific">Diplogelasinospora grovesii</name>
    <dbReference type="NCBI Taxonomy" id="303347"/>
    <lineage>
        <taxon>Eukaryota</taxon>
        <taxon>Fungi</taxon>
        <taxon>Dikarya</taxon>
        <taxon>Ascomycota</taxon>
        <taxon>Pezizomycotina</taxon>
        <taxon>Sordariomycetes</taxon>
        <taxon>Sordariomycetidae</taxon>
        <taxon>Sordariales</taxon>
        <taxon>Diplogelasinosporaceae</taxon>
        <taxon>Diplogelasinospora</taxon>
    </lineage>
</organism>
<dbReference type="SUPFAM" id="SSF160104">
    <property type="entry name" value="Acetoacetate decarboxylase-like"/>
    <property type="match status" value="1"/>
</dbReference>
<dbReference type="PANTHER" id="PTHR13789:SF261">
    <property type="entry name" value="HYDROXYLASE, PUTATIVE (AFU_ORTHOLOGUE AFUA_7G00590)-RELATED"/>
    <property type="match status" value="1"/>
</dbReference>
<keyword evidence="2" id="KW-0285">Flavoprotein</keyword>
<evidence type="ECO:0000256" key="6">
    <source>
        <dbReference type="SAM" id="MobiDB-lite"/>
    </source>
</evidence>
<dbReference type="GO" id="GO:0004497">
    <property type="term" value="F:monooxygenase activity"/>
    <property type="evidence" value="ECO:0007669"/>
    <property type="project" value="UniProtKB-KW"/>
</dbReference>
<dbReference type="SUPFAM" id="SSF51905">
    <property type="entry name" value="FAD/NAD(P)-binding domain"/>
    <property type="match status" value="1"/>
</dbReference>
<comment type="caution">
    <text evidence="8">The sequence shown here is derived from an EMBL/GenBank/DDBJ whole genome shotgun (WGS) entry which is preliminary data.</text>
</comment>
<feature type="domain" description="FAD-binding" evidence="7">
    <location>
        <begin position="36"/>
        <end position="391"/>
    </location>
</feature>
<dbReference type="InterPro" id="IPR002938">
    <property type="entry name" value="FAD-bd"/>
</dbReference>
<evidence type="ECO:0000259" key="7">
    <source>
        <dbReference type="Pfam" id="PF01494"/>
    </source>
</evidence>
<dbReference type="Proteomes" id="UP001303473">
    <property type="component" value="Unassembled WGS sequence"/>
</dbReference>
<dbReference type="PANTHER" id="PTHR13789">
    <property type="entry name" value="MONOOXYGENASE"/>
    <property type="match status" value="1"/>
</dbReference>
<dbReference type="Pfam" id="PF06314">
    <property type="entry name" value="ADC"/>
    <property type="match status" value="1"/>
</dbReference>
<sequence>MEVNGNGSTNGIHHSTPHPHPDGPTPLVDDHPTPLKVAIVGAGIGGLTAAIGLRRNGHHVHLYEQSRLASEVGAAVHLAPNSNGILRRWGIFAEEFGANPMDRLIEFTHAGEIRKDIDLVAANRRWQHPWHLVHRVSLHERLKQLATSETGDGPAAVLHTSSRAVEVGPEQGTVTLESGVVDTADVIIGADGIYSMTRRHIKDDVRLFSSGKAAFRFLVPRAVAEADPVLAPVVAHKNALFMWYGDDRRVVMYPCNDNQLLNFVCIHPDTESHATKSDEWNKQGSVEQVLKVYEDFDPVCKALISKVDPTTLKVWQLMDMEKLPAWTKGRLVLIGDAAHPFTPHQGQGAGQAMEDAAALSVVLPRGTAPASVAERLKLYEEIRYERAHAIQEYSRVAGKDWQNGQPQMDMMAYTNHNFGHDEVDHASNIFKRHRWSQKKDMYWRMPIAFGPFPGPRYDAYGRRRLADGPQREFTTASVKFKTSRTFLESLFPTASYRFKDADTVATASFSITRLNKMAWLGGEGYTHMGLYIHGVQYTKKDGSTINGTYMPVLFESLTDPITSGREELGMPKLYADIVMHNRSNSCRVTASWRGATFAEIALPELKDDKPETEHGTIGGEADHGILVYRYIPAVGEPGKADAEYACVVPHADESRVQPSTVTSVQRADPGKDGKGGGVKVKMEALDWDALPTLHHVTSVLAEIPIYEVVGAKVVQGLGVPDVISCRRIE</sequence>
<dbReference type="InterPro" id="IPR050493">
    <property type="entry name" value="FAD-dep_Monooxygenase_BioMet"/>
</dbReference>
<dbReference type="InterPro" id="IPR036188">
    <property type="entry name" value="FAD/NAD-bd_sf"/>
</dbReference>
<reference evidence="9" key="1">
    <citation type="journal article" date="2023" name="Mol. Phylogenet. Evol.">
        <title>Genome-scale phylogeny and comparative genomics of the fungal order Sordariales.</title>
        <authorList>
            <person name="Hensen N."/>
            <person name="Bonometti L."/>
            <person name="Westerberg I."/>
            <person name="Brannstrom I.O."/>
            <person name="Guillou S."/>
            <person name="Cros-Aarteil S."/>
            <person name="Calhoun S."/>
            <person name="Haridas S."/>
            <person name="Kuo A."/>
            <person name="Mondo S."/>
            <person name="Pangilinan J."/>
            <person name="Riley R."/>
            <person name="LaButti K."/>
            <person name="Andreopoulos B."/>
            <person name="Lipzen A."/>
            <person name="Chen C."/>
            <person name="Yan M."/>
            <person name="Daum C."/>
            <person name="Ng V."/>
            <person name="Clum A."/>
            <person name="Steindorff A."/>
            <person name="Ohm R.A."/>
            <person name="Martin F."/>
            <person name="Silar P."/>
            <person name="Natvig D.O."/>
            <person name="Lalanne C."/>
            <person name="Gautier V."/>
            <person name="Ament-Velasquez S.L."/>
            <person name="Kruys A."/>
            <person name="Hutchinson M.I."/>
            <person name="Powell A.J."/>
            <person name="Barry K."/>
            <person name="Miller A.N."/>
            <person name="Grigoriev I.V."/>
            <person name="Debuchy R."/>
            <person name="Gladieux P."/>
            <person name="Hiltunen Thoren M."/>
            <person name="Johannesson H."/>
        </authorList>
    </citation>
    <scope>NUCLEOTIDE SEQUENCE [LARGE SCALE GENOMIC DNA]</scope>
    <source>
        <strain evidence="9">CBS 340.73</strain>
    </source>
</reference>
<evidence type="ECO:0000313" key="9">
    <source>
        <dbReference type="Proteomes" id="UP001303473"/>
    </source>
</evidence>
<keyword evidence="5" id="KW-0503">Monooxygenase</keyword>
<feature type="compositionally biased region" description="Basic and acidic residues" evidence="6">
    <location>
        <begin position="668"/>
        <end position="677"/>
    </location>
</feature>
<name>A0AAN6N6J7_9PEZI</name>
<protein>
    <recommendedName>
        <fullName evidence="7">FAD-binding domain-containing protein</fullName>
    </recommendedName>
</protein>
<evidence type="ECO:0000313" key="8">
    <source>
        <dbReference type="EMBL" id="KAK3940044.1"/>
    </source>
</evidence>
<keyword evidence="9" id="KW-1185">Reference proteome</keyword>
<evidence type="ECO:0000256" key="1">
    <source>
        <dbReference type="ARBA" id="ARBA00007992"/>
    </source>
</evidence>